<reference evidence="2" key="1">
    <citation type="journal article" date="2020" name="Stud. Mycol.">
        <title>101 Dothideomycetes genomes: a test case for predicting lifestyles and emergence of pathogens.</title>
        <authorList>
            <person name="Haridas S."/>
            <person name="Albert R."/>
            <person name="Binder M."/>
            <person name="Bloem J."/>
            <person name="Labutti K."/>
            <person name="Salamov A."/>
            <person name="Andreopoulos B."/>
            <person name="Baker S."/>
            <person name="Barry K."/>
            <person name="Bills G."/>
            <person name="Bluhm B."/>
            <person name="Cannon C."/>
            <person name="Castanera R."/>
            <person name="Culley D."/>
            <person name="Daum C."/>
            <person name="Ezra D."/>
            <person name="Gonzalez J."/>
            <person name="Henrissat B."/>
            <person name="Kuo A."/>
            <person name="Liang C."/>
            <person name="Lipzen A."/>
            <person name="Lutzoni F."/>
            <person name="Magnuson J."/>
            <person name="Mondo S."/>
            <person name="Nolan M."/>
            <person name="Ohm R."/>
            <person name="Pangilinan J."/>
            <person name="Park H.-J."/>
            <person name="Ramirez L."/>
            <person name="Alfaro M."/>
            <person name="Sun H."/>
            <person name="Tritt A."/>
            <person name="Yoshinaga Y."/>
            <person name="Zwiers L.-H."/>
            <person name="Turgeon B."/>
            <person name="Goodwin S."/>
            <person name="Spatafora J."/>
            <person name="Crous P."/>
            <person name="Grigoriev I."/>
        </authorList>
    </citation>
    <scope>NUCLEOTIDE SEQUENCE</scope>
    <source>
        <strain evidence="2">CBS 116435</strain>
    </source>
</reference>
<dbReference type="OrthoDB" id="5015991at2759"/>
<name>A0A9P4URY6_9PEZI</name>
<protein>
    <submittedName>
        <fullName evidence="2">Uncharacterized protein</fullName>
    </submittedName>
</protein>
<dbReference type="Proteomes" id="UP000799441">
    <property type="component" value="Unassembled WGS sequence"/>
</dbReference>
<gene>
    <name evidence="2" type="ORF">K431DRAFT_214075</name>
</gene>
<accession>A0A9P4URY6</accession>
<evidence type="ECO:0000313" key="3">
    <source>
        <dbReference type="Proteomes" id="UP000799441"/>
    </source>
</evidence>
<proteinExistence type="predicted"/>
<feature type="coiled-coil region" evidence="1">
    <location>
        <begin position="54"/>
        <end position="102"/>
    </location>
</feature>
<dbReference type="AlphaFoldDB" id="A0A9P4URY6"/>
<dbReference type="EMBL" id="MU003765">
    <property type="protein sequence ID" value="KAF2726162.1"/>
    <property type="molecule type" value="Genomic_DNA"/>
</dbReference>
<evidence type="ECO:0000256" key="1">
    <source>
        <dbReference type="SAM" id="Coils"/>
    </source>
</evidence>
<keyword evidence="3" id="KW-1185">Reference proteome</keyword>
<organism evidence="2 3">
    <name type="scientific">Polychaeton citri CBS 116435</name>
    <dbReference type="NCBI Taxonomy" id="1314669"/>
    <lineage>
        <taxon>Eukaryota</taxon>
        <taxon>Fungi</taxon>
        <taxon>Dikarya</taxon>
        <taxon>Ascomycota</taxon>
        <taxon>Pezizomycotina</taxon>
        <taxon>Dothideomycetes</taxon>
        <taxon>Dothideomycetidae</taxon>
        <taxon>Capnodiales</taxon>
        <taxon>Capnodiaceae</taxon>
        <taxon>Polychaeton</taxon>
    </lineage>
</organism>
<keyword evidence="1" id="KW-0175">Coiled coil</keyword>
<evidence type="ECO:0000313" key="2">
    <source>
        <dbReference type="EMBL" id="KAF2726162.1"/>
    </source>
</evidence>
<sequence>MCFYEMYQYQCRDWKWGNFRQHCQKEYRIGETCGTKLIAHTTSLPEKCKMCQKIETKQRRLAKAVDDYKRWSREPQKFKASLAKAAEEIKGLENEIKELVRDKDARYKMIGNSRR</sequence>
<comment type="caution">
    <text evidence="2">The sequence shown here is derived from an EMBL/GenBank/DDBJ whole genome shotgun (WGS) entry which is preliminary data.</text>
</comment>